<accession>A0A2P2NT41</accession>
<protein>
    <submittedName>
        <fullName evidence="1">Uncharacterized protein</fullName>
    </submittedName>
</protein>
<reference evidence="1" key="1">
    <citation type="submission" date="2018-02" db="EMBL/GenBank/DDBJ databases">
        <title>Rhizophora mucronata_Transcriptome.</title>
        <authorList>
            <person name="Meera S.P."/>
            <person name="Sreeshan A."/>
            <person name="Augustine A."/>
        </authorList>
    </citation>
    <scope>NUCLEOTIDE SEQUENCE</scope>
    <source>
        <tissue evidence="1">Leaf</tissue>
    </source>
</reference>
<sequence>MHIYVCMFLLNAFSRFMKEVRYGFKGGLNCKIFRMCVQECIFRLK</sequence>
<name>A0A2P2NT41_RHIMU</name>
<evidence type="ECO:0000313" key="1">
    <source>
        <dbReference type="EMBL" id="MBX45656.1"/>
    </source>
</evidence>
<dbReference type="EMBL" id="GGEC01065172">
    <property type="protein sequence ID" value="MBX45656.1"/>
    <property type="molecule type" value="Transcribed_RNA"/>
</dbReference>
<organism evidence="1">
    <name type="scientific">Rhizophora mucronata</name>
    <name type="common">Asiatic mangrove</name>
    <dbReference type="NCBI Taxonomy" id="61149"/>
    <lineage>
        <taxon>Eukaryota</taxon>
        <taxon>Viridiplantae</taxon>
        <taxon>Streptophyta</taxon>
        <taxon>Embryophyta</taxon>
        <taxon>Tracheophyta</taxon>
        <taxon>Spermatophyta</taxon>
        <taxon>Magnoliopsida</taxon>
        <taxon>eudicotyledons</taxon>
        <taxon>Gunneridae</taxon>
        <taxon>Pentapetalae</taxon>
        <taxon>rosids</taxon>
        <taxon>fabids</taxon>
        <taxon>Malpighiales</taxon>
        <taxon>Rhizophoraceae</taxon>
        <taxon>Rhizophora</taxon>
    </lineage>
</organism>
<proteinExistence type="predicted"/>
<dbReference type="AlphaFoldDB" id="A0A2P2NT41"/>